<evidence type="ECO:0000256" key="4">
    <source>
        <dbReference type="ARBA" id="ARBA00022519"/>
    </source>
</evidence>
<accession>A0ABS3KQX7</accession>
<comment type="caution">
    <text evidence="10">The sequence shown here is derived from an EMBL/GenBank/DDBJ whole genome shotgun (WGS) entry which is preliminary data.</text>
</comment>
<evidence type="ECO:0000256" key="2">
    <source>
        <dbReference type="ARBA" id="ARBA00008255"/>
    </source>
</evidence>
<keyword evidence="4" id="KW-0997">Cell inner membrane</keyword>
<keyword evidence="6 9" id="KW-1133">Transmembrane helix</keyword>
<dbReference type="InterPro" id="IPR006507">
    <property type="entry name" value="UPF0283"/>
</dbReference>
<sequence>MTSNTPGWADDPAPAAAAARPTRTAEPPPDLGPELLNLDLGGPIEHGVPAVLDLPGEKPPSWFGALGLMAGAVGLLVFGTFGLGLALMLRDLFATSPVLGWLGAALGVGATGAVALALGREWHALRRLKALDELALALRTTPGSAAPPAALGQWAQDIARRLPEAAPAAAQMLRATTLDEARGLMTTTLLPLLDARTRALGWQSARQVFVVTAIVPSPALDAAAMALMGLRLMRQVAALHGLRPGTAMLWRLLKRLGYSAGLTAGVEMVAQAGAEQVFEGHFAKLAGGAAGATVAARRMMRLGAATALACRPPGNR</sequence>
<evidence type="ECO:0000313" key="10">
    <source>
        <dbReference type="EMBL" id="MBO1079842.1"/>
    </source>
</evidence>
<dbReference type="PANTHER" id="PTHR39342">
    <property type="entry name" value="UPF0283 MEMBRANE PROTEIN YCJF"/>
    <property type="match status" value="1"/>
</dbReference>
<dbReference type="EMBL" id="JACTNG010000006">
    <property type="protein sequence ID" value="MBO1079842.1"/>
    <property type="molecule type" value="Genomic_DNA"/>
</dbReference>
<organism evidence="10 11">
    <name type="scientific">Roseomonas haemaphysalidis</name>
    <dbReference type="NCBI Taxonomy" id="2768162"/>
    <lineage>
        <taxon>Bacteria</taxon>
        <taxon>Pseudomonadati</taxon>
        <taxon>Pseudomonadota</taxon>
        <taxon>Alphaproteobacteria</taxon>
        <taxon>Acetobacterales</taxon>
        <taxon>Roseomonadaceae</taxon>
        <taxon>Roseomonas</taxon>
    </lineage>
</organism>
<keyword evidence="3" id="KW-1003">Cell membrane</keyword>
<comment type="subcellular location">
    <subcellularLocation>
        <location evidence="1">Cell inner membrane</location>
        <topology evidence="1">Multi-pass membrane protein</topology>
    </subcellularLocation>
</comment>
<dbReference type="Proteomes" id="UP001518989">
    <property type="component" value="Unassembled WGS sequence"/>
</dbReference>
<dbReference type="RefSeq" id="WP_207417602.1">
    <property type="nucleotide sequence ID" value="NZ_CP061177.1"/>
</dbReference>
<evidence type="ECO:0000313" key="11">
    <source>
        <dbReference type="Proteomes" id="UP001518989"/>
    </source>
</evidence>
<evidence type="ECO:0000256" key="7">
    <source>
        <dbReference type="ARBA" id="ARBA00023136"/>
    </source>
</evidence>
<keyword evidence="11" id="KW-1185">Reference proteome</keyword>
<dbReference type="InterPro" id="IPR021147">
    <property type="entry name" value="DUF697"/>
</dbReference>
<feature type="compositionally biased region" description="Low complexity" evidence="8">
    <location>
        <begin position="9"/>
        <end position="25"/>
    </location>
</feature>
<name>A0ABS3KQX7_9PROT</name>
<reference evidence="10 11" key="1">
    <citation type="submission" date="2020-09" db="EMBL/GenBank/DDBJ databases">
        <title>Roseomonas.</title>
        <authorList>
            <person name="Zhu W."/>
        </authorList>
    </citation>
    <scope>NUCLEOTIDE SEQUENCE [LARGE SCALE GENOMIC DNA]</scope>
    <source>
        <strain evidence="10 11">573</strain>
    </source>
</reference>
<keyword evidence="5 9" id="KW-0812">Transmembrane</keyword>
<comment type="similarity">
    <text evidence="2">Belongs to the UPF0283 family.</text>
</comment>
<evidence type="ECO:0000256" key="3">
    <source>
        <dbReference type="ARBA" id="ARBA00022475"/>
    </source>
</evidence>
<proteinExistence type="inferred from homology"/>
<feature type="transmembrane region" description="Helical" evidence="9">
    <location>
        <begin position="62"/>
        <end position="86"/>
    </location>
</feature>
<feature type="transmembrane region" description="Helical" evidence="9">
    <location>
        <begin position="98"/>
        <end position="119"/>
    </location>
</feature>
<evidence type="ECO:0000256" key="8">
    <source>
        <dbReference type="SAM" id="MobiDB-lite"/>
    </source>
</evidence>
<evidence type="ECO:0000256" key="6">
    <source>
        <dbReference type="ARBA" id="ARBA00022989"/>
    </source>
</evidence>
<dbReference type="Pfam" id="PF05128">
    <property type="entry name" value="DUF697"/>
    <property type="match status" value="1"/>
</dbReference>
<evidence type="ECO:0000256" key="5">
    <source>
        <dbReference type="ARBA" id="ARBA00022692"/>
    </source>
</evidence>
<protein>
    <submittedName>
        <fullName evidence="10">DUF697 domain-containing protein</fullName>
    </submittedName>
</protein>
<feature type="region of interest" description="Disordered" evidence="8">
    <location>
        <begin position="1"/>
        <end position="34"/>
    </location>
</feature>
<gene>
    <name evidence="10" type="ORF">IAI61_12450</name>
</gene>
<evidence type="ECO:0000256" key="9">
    <source>
        <dbReference type="SAM" id="Phobius"/>
    </source>
</evidence>
<keyword evidence="7 9" id="KW-0472">Membrane</keyword>
<evidence type="ECO:0000256" key="1">
    <source>
        <dbReference type="ARBA" id="ARBA00004429"/>
    </source>
</evidence>
<dbReference type="PANTHER" id="PTHR39342:SF1">
    <property type="entry name" value="UPF0283 MEMBRANE PROTEIN YCJF"/>
    <property type="match status" value="1"/>
</dbReference>